<accession>H3GD35</accession>
<organism evidence="2 3">
    <name type="scientific">Phytophthora ramorum</name>
    <name type="common">Sudden oak death agent</name>
    <dbReference type="NCBI Taxonomy" id="164328"/>
    <lineage>
        <taxon>Eukaryota</taxon>
        <taxon>Sar</taxon>
        <taxon>Stramenopiles</taxon>
        <taxon>Oomycota</taxon>
        <taxon>Peronosporomycetes</taxon>
        <taxon>Peronosporales</taxon>
        <taxon>Peronosporaceae</taxon>
        <taxon>Phytophthora</taxon>
    </lineage>
</organism>
<proteinExistence type="predicted"/>
<sequence length="116" mass="13612">MLTKIYYRKALTQIKNKHSFLEEKHSLLENKHSQNKTALSKLQEEHGERQRDARKVEGMAFLIEQEIMHLNADQKPLQADHSELERAWDSLMEEMDQKVLNGENATFLELESGVTY</sequence>
<reference evidence="3" key="1">
    <citation type="journal article" date="2006" name="Science">
        <title>Phytophthora genome sequences uncover evolutionary origins and mechanisms of pathogenesis.</title>
        <authorList>
            <person name="Tyler B.M."/>
            <person name="Tripathy S."/>
            <person name="Zhang X."/>
            <person name="Dehal P."/>
            <person name="Jiang R.H."/>
            <person name="Aerts A."/>
            <person name="Arredondo F.D."/>
            <person name="Baxter L."/>
            <person name="Bensasson D."/>
            <person name="Beynon J.L."/>
            <person name="Chapman J."/>
            <person name="Damasceno C.M."/>
            <person name="Dorrance A.E."/>
            <person name="Dou D."/>
            <person name="Dickerman A.W."/>
            <person name="Dubchak I.L."/>
            <person name="Garbelotto M."/>
            <person name="Gijzen M."/>
            <person name="Gordon S.G."/>
            <person name="Govers F."/>
            <person name="Grunwald N.J."/>
            <person name="Huang W."/>
            <person name="Ivors K.L."/>
            <person name="Jones R.W."/>
            <person name="Kamoun S."/>
            <person name="Krampis K."/>
            <person name="Lamour K.H."/>
            <person name="Lee M.K."/>
            <person name="McDonald W.H."/>
            <person name="Medina M."/>
            <person name="Meijer H.J."/>
            <person name="Nordberg E.K."/>
            <person name="Maclean D.J."/>
            <person name="Ospina-Giraldo M.D."/>
            <person name="Morris P.F."/>
            <person name="Phuntumart V."/>
            <person name="Putnam N.H."/>
            <person name="Rash S."/>
            <person name="Rose J.K."/>
            <person name="Sakihama Y."/>
            <person name="Salamov A.A."/>
            <person name="Savidor A."/>
            <person name="Scheuring C.F."/>
            <person name="Smith B.M."/>
            <person name="Sobral B.W."/>
            <person name="Terry A."/>
            <person name="Torto-Alalibo T.A."/>
            <person name="Win J."/>
            <person name="Xu Z."/>
            <person name="Zhang H."/>
            <person name="Grigoriev I.V."/>
            <person name="Rokhsar D.S."/>
            <person name="Boore J.L."/>
        </authorList>
    </citation>
    <scope>NUCLEOTIDE SEQUENCE [LARGE SCALE GENOMIC DNA]</scope>
    <source>
        <strain evidence="3">Pr102</strain>
    </source>
</reference>
<keyword evidence="3" id="KW-1185">Reference proteome</keyword>
<protein>
    <submittedName>
        <fullName evidence="2">Uncharacterized protein</fullName>
    </submittedName>
</protein>
<dbReference type="EnsemblProtists" id="Phyra73443">
    <property type="protein sequence ID" value="Phyra73443"/>
    <property type="gene ID" value="Phyra73443"/>
</dbReference>
<dbReference type="Proteomes" id="UP000005238">
    <property type="component" value="Unassembled WGS sequence"/>
</dbReference>
<dbReference type="HOGENOM" id="CLU_2257157_0_0_1"/>
<evidence type="ECO:0000313" key="3">
    <source>
        <dbReference type="Proteomes" id="UP000005238"/>
    </source>
</evidence>
<feature type="region of interest" description="Disordered" evidence="1">
    <location>
        <begin position="28"/>
        <end position="53"/>
    </location>
</feature>
<evidence type="ECO:0000256" key="1">
    <source>
        <dbReference type="SAM" id="MobiDB-lite"/>
    </source>
</evidence>
<dbReference type="EMBL" id="DS566000">
    <property type="status" value="NOT_ANNOTATED_CDS"/>
    <property type="molecule type" value="Genomic_DNA"/>
</dbReference>
<reference evidence="2" key="2">
    <citation type="submission" date="2015-06" db="UniProtKB">
        <authorList>
            <consortium name="EnsemblProtists"/>
        </authorList>
    </citation>
    <scope>IDENTIFICATION</scope>
    <source>
        <strain evidence="2">Pr102</strain>
    </source>
</reference>
<dbReference type="InParanoid" id="H3GD35"/>
<name>H3GD35_PHYRM</name>
<dbReference type="AlphaFoldDB" id="H3GD35"/>
<feature type="compositionally biased region" description="Basic and acidic residues" evidence="1">
    <location>
        <begin position="42"/>
        <end position="53"/>
    </location>
</feature>
<evidence type="ECO:0000313" key="2">
    <source>
        <dbReference type="EnsemblProtists" id="Phyra73443"/>
    </source>
</evidence>